<dbReference type="EMBL" id="ASPP01017950">
    <property type="protein sequence ID" value="ETO16690.1"/>
    <property type="molecule type" value="Genomic_DNA"/>
</dbReference>
<organism evidence="3 4">
    <name type="scientific">Reticulomyxa filosa</name>
    <dbReference type="NCBI Taxonomy" id="46433"/>
    <lineage>
        <taxon>Eukaryota</taxon>
        <taxon>Sar</taxon>
        <taxon>Rhizaria</taxon>
        <taxon>Retaria</taxon>
        <taxon>Foraminifera</taxon>
        <taxon>Monothalamids</taxon>
        <taxon>Reticulomyxidae</taxon>
        <taxon>Reticulomyxa</taxon>
    </lineage>
</organism>
<name>X6MU90_RETFI</name>
<evidence type="ECO:0000313" key="4">
    <source>
        <dbReference type="Proteomes" id="UP000023152"/>
    </source>
</evidence>
<dbReference type="InterPro" id="IPR054472">
    <property type="entry name" value="WHD"/>
</dbReference>
<dbReference type="AlphaFoldDB" id="X6MU90"/>
<evidence type="ECO:0000256" key="1">
    <source>
        <dbReference type="SAM" id="MobiDB-lite"/>
    </source>
</evidence>
<accession>X6MU90</accession>
<keyword evidence="4" id="KW-1185">Reference proteome</keyword>
<feature type="compositionally biased region" description="Basic and acidic residues" evidence="1">
    <location>
        <begin position="16"/>
        <end position="32"/>
    </location>
</feature>
<sequence>NDNGNGDVEKEEELEYDNKKETATTTQKKMDIADSYGTSSKGENKMSGKMDGYSDDLEYLQEFFKVIELRILIYMSSLEETDSSKFMKKTQKTTLRELKNKEKQAYKKCMARLQATIGESHLNSNSNSNSNSNLNASNSNTNRWCPRMEQLVQNRQLQDFERWIVLTLVGCILSVDILKAAQRQQEPFTVGEMLAIHCEDLRSQIACRKYFYKSARLVKEDIMHVQAPEFVYNSDLMHYQVEIDRRMVDYIVGLDSEFGSLVQGSGLYSPTVRLDEVVLAQPKKDLIVNTISSMEELRRTLQRLQTGQGNAQAQTQEGAVARNAVASDYGKGTVVLFFGMSGTGKNHDGTCYCQFLPAQAASLEFPCFAKGRYR</sequence>
<feature type="domain" description="Winged helix" evidence="2">
    <location>
        <begin position="42"/>
        <end position="265"/>
    </location>
</feature>
<feature type="region of interest" description="Disordered" evidence="1">
    <location>
        <begin position="1"/>
        <end position="47"/>
    </location>
</feature>
<dbReference type="Pfam" id="PF22977">
    <property type="entry name" value="WHD"/>
    <property type="match status" value="1"/>
</dbReference>
<feature type="compositionally biased region" description="Low complexity" evidence="1">
    <location>
        <begin position="123"/>
        <end position="139"/>
    </location>
</feature>
<evidence type="ECO:0000313" key="3">
    <source>
        <dbReference type="EMBL" id="ETO16690.1"/>
    </source>
</evidence>
<reference evidence="3 4" key="1">
    <citation type="journal article" date="2013" name="Curr. Biol.">
        <title>The Genome of the Foraminiferan Reticulomyxa filosa.</title>
        <authorList>
            <person name="Glockner G."/>
            <person name="Hulsmann N."/>
            <person name="Schleicher M."/>
            <person name="Noegel A.A."/>
            <person name="Eichinger L."/>
            <person name="Gallinger C."/>
            <person name="Pawlowski J."/>
            <person name="Sierra R."/>
            <person name="Euteneuer U."/>
            <person name="Pillet L."/>
            <person name="Moustafa A."/>
            <person name="Platzer M."/>
            <person name="Groth M."/>
            <person name="Szafranski K."/>
            <person name="Schliwa M."/>
        </authorList>
    </citation>
    <scope>NUCLEOTIDE SEQUENCE [LARGE SCALE GENOMIC DNA]</scope>
</reference>
<dbReference type="OrthoDB" id="10042665at2759"/>
<gene>
    <name evidence="3" type="ORF">RFI_20649</name>
</gene>
<comment type="caution">
    <text evidence="3">The sequence shown here is derived from an EMBL/GenBank/DDBJ whole genome shotgun (WGS) entry which is preliminary data.</text>
</comment>
<proteinExistence type="predicted"/>
<feature type="region of interest" description="Disordered" evidence="1">
    <location>
        <begin position="120"/>
        <end position="139"/>
    </location>
</feature>
<protein>
    <submittedName>
        <fullName evidence="3">AAA ATPase</fullName>
    </submittedName>
</protein>
<dbReference type="Proteomes" id="UP000023152">
    <property type="component" value="Unassembled WGS sequence"/>
</dbReference>
<evidence type="ECO:0000259" key="2">
    <source>
        <dbReference type="Pfam" id="PF22977"/>
    </source>
</evidence>
<feature type="non-terminal residue" evidence="3">
    <location>
        <position position="1"/>
    </location>
</feature>